<dbReference type="EMBL" id="CP018082">
    <property type="protein sequence ID" value="APE38051.1"/>
    <property type="molecule type" value="Genomic_DNA"/>
</dbReference>
<reference evidence="4" key="1">
    <citation type="submission" date="2016-11" db="EMBL/GenBank/DDBJ databases">
        <authorList>
            <person name="Jaros S."/>
            <person name="Januszkiewicz K."/>
            <person name="Wedrychowicz H."/>
        </authorList>
    </citation>
    <scope>NUCLEOTIDE SEQUENCE [LARGE SCALE GENOMIC DNA]</scope>
    <source>
        <strain evidence="4">Y48</strain>
    </source>
</reference>
<feature type="transmembrane region" description="Helical" evidence="1">
    <location>
        <begin position="315"/>
        <end position="336"/>
    </location>
</feature>
<dbReference type="InterPro" id="IPR002656">
    <property type="entry name" value="Acyl_transf_3_dom"/>
</dbReference>
<feature type="transmembrane region" description="Helical" evidence="1">
    <location>
        <begin position="162"/>
        <end position="180"/>
    </location>
</feature>
<keyword evidence="5" id="KW-1185">Reference proteome</keyword>
<keyword evidence="4" id="KW-0012">Acyltransferase</keyword>
<feature type="transmembrane region" description="Helical" evidence="1">
    <location>
        <begin position="391"/>
        <end position="413"/>
    </location>
</feature>
<dbReference type="AlphaFoldDB" id="A0A1J0W162"/>
<feature type="domain" description="SGNH" evidence="3">
    <location>
        <begin position="477"/>
        <end position="689"/>
    </location>
</feature>
<feature type="transmembrane region" description="Helical" evidence="1">
    <location>
        <begin position="342"/>
        <end position="361"/>
    </location>
</feature>
<keyword evidence="1" id="KW-0472">Membrane</keyword>
<dbReference type="KEGG" id="nsl:BOX37_05565"/>
<evidence type="ECO:0000313" key="4">
    <source>
        <dbReference type="EMBL" id="APE38051.1"/>
    </source>
</evidence>
<feature type="transmembrane region" description="Helical" evidence="1">
    <location>
        <begin position="226"/>
        <end position="243"/>
    </location>
</feature>
<protein>
    <submittedName>
        <fullName evidence="4">Acyltransferase</fullName>
    </submittedName>
</protein>
<dbReference type="Pfam" id="PF19040">
    <property type="entry name" value="SGNH"/>
    <property type="match status" value="1"/>
</dbReference>
<name>A0A1J0W162_9NOCA</name>
<feature type="transmembrane region" description="Helical" evidence="1">
    <location>
        <begin position="92"/>
        <end position="113"/>
    </location>
</feature>
<organism evidence="4 5">
    <name type="scientific">Nocardia mangyaensis</name>
    <dbReference type="NCBI Taxonomy" id="2213200"/>
    <lineage>
        <taxon>Bacteria</taxon>
        <taxon>Bacillati</taxon>
        <taxon>Actinomycetota</taxon>
        <taxon>Actinomycetes</taxon>
        <taxon>Mycobacteriales</taxon>
        <taxon>Nocardiaceae</taxon>
        <taxon>Nocardia</taxon>
    </lineage>
</organism>
<dbReference type="Pfam" id="PF01757">
    <property type="entry name" value="Acyl_transf_3"/>
    <property type="match status" value="1"/>
</dbReference>
<gene>
    <name evidence="4" type="ORF">BOX37_05565</name>
</gene>
<keyword evidence="4" id="KW-0808">Transferase</keyword>
<proteinExistence type="predicted"/>
<dbReference type="PANTHER" id="PTHR23028">
    <property type="entry name" value="ACETYLTRANSFERASE"/>
    <property type="match status" value="1"/>
</dbReference>
<keyword evidence="1" id="KW-0812">Transmembrane</keyword>
<dbReference type="GO" id="GO:0016747">
    <property type="term" value="F:acyltransferase activity, transferring groups other than amino-acyl groups"/>
    <property type="evidence" value="ECO:0007669"/>
    <property type="project" value="InterPro"/>
</dbReference>
<keyword evidence="1" id="KW-1133">Transmembrane helix</keyword>
<feature type="transmembrane region" description="Helical" evidence="1">
    <location>
        <begin position="250"/>
        <end position="268"/>
    </location>
</feature>
<evidence type="ECO:0000313" key="5">
    <source>
        <dbReference type="Proteomes" id="UP000183810"/>
    </source>
</evidence>
<sequence length="703" mass="76418">MNYTLQDPPRTTPLFERGPRTAPVYRTDLDGLRGLAIGLVVVFHVWFGRVSGGVDVFLVLSGFFFTGLLLRRAEGQRTPWAASVGRRTVRRLVPAMAVVAAAVVVCSIIWLPYTQWGSISAQTLASLFYLQNWELALTWSDYLAADPSVSPLQHLWSMSVQGQFYLVALLAIAALAWLCGKTAQPTLVRPLVGAVVVGFAVVSFLYAANGTATQQGWNYYDSFARGWELLAGAALAVVAPYLRTPRLLRAPLAALGIIGVVACGWLIVDGANLFPGPWALVPVCATAAVILSATGVSPEDWSQPNRLLAHPVMRWLGDIAYPLYLWHWPILIFFLAERGNPHAGLVGGTAVIALSLVLAWLTHRWIEEPLRVRARTSGDSTRRTAVLPRRLAGTTVALLLVSVVGVTAAWQFAVTRVNPPQALNTVDADRYPGAEALASGLATPPAPLRPSVFEAGSDKPPPTGDGCIADWDTAEVITCTYGDAESDRTLALVGSSHAEHWLPALEVLADQHSFRIEVYLKMGCPLTLATDSRYKGESIPDCRDWSAQVIERLGVDRPDWVFTTGTRPRDDGGDETPDEYLAVWSALSARGLNVIAIRDTPWLRRGTVRYNAPDCLAAGGNRLSCGMRREDALNPINPQLEPAARFPSVFPVDMTDAVCEPSVCSVAEGNILIYHDEHHLTASYSRSLAGPLGRELQPLLGWW</sequence>
<dbReference type="InterPro" id="IPR043968">
    <property type="entry name" value="SGNH"/>
</dbReference>
<dbReference type="Proteomes" id="UP000183810">
    <property type="component" value="Chromosome"/>
</dbReference>
<feature type="transmembrane region" description="Helical" evidence="1">
    <location>
        <begin position="30"/>
        <end position="47"/>
    </location>
</feature>
<evidence type="ECO:0000256" key="1">
    <source>
        <dbReference type="SAM" id="Phobius"/>
    </source>
</evidence>
<dbReference type="InterPro" id="IPR050879">
    <property type="entry name" value="Acyltransferase_3"/>
</dbReference>
<dbReference type="PANTHER" id="PTHR23028:SF53">
    <property type="entry name" value="ACYL_TRANSF_3 DOMAIN-CONTAINING PROTEIN"/>
    <property type="match status" value="1"/>
</dbReference>
<evidence type="ECO:0000259" key="3">
    <source>
        <dbReference type="Pfam" id="PF19040"/>
    </source>
</evidence>
<feature type="transmembrane region" description="Helical" evidence="1">
    <location>
        <begin position="53"/>
        <end position="71"/>
    </location>
</feature>
<accession>A0A1J0W162</accession>
<evidence type="ECO:0000259" key="2">
    <source>
        <dbReference type="Pfam" id="PF01757"/>
    </source>
</evidence>
<dbReference type="GO" id="GO:0016020">
    <property type="term" value="C:membrane"/>
    <property type="evidence" value="ECO:0007669"/>
    <property type="project" value="TreeGrafter"/>
</dbReference>
<feature type="domain" description="Acyltransferase 3" evidence="2">
    <location>
        <begin position="28"/>
        <end position="363"/>
    </location>
</feature>
<feature type="transmembrane region" description="Helical" evidence="1">
    <location>
        <begin position="187"/>
        <end position="206"/>
    </location>
</feature>
<feature type="transmembrane region" description="Helical" evidence="1">
    <location>
        <begin position="274"/>
        <end position="294"/>
    </location>
</feature>
<dbReference type="GO" id="GO:0009103">
    <property type="term" value="P:lipopolysaccharide biosynthetic process"/>
    <property type="evidence" value="ECO:0007669"/>
    <property type="project" value="TreeGrafter"/>
</dbReference>